<dbReference type="EMBL" id="GDKF01002549">
    <property type="protein sequence ID" value="JAT76073.1"/>
    <property type="molecule type" value="Transcribed_RNA"/>
</dbReference>
<evidence type="ECO:0000256" key="1">
    <source>
        <dbReference type="ARBA" id="ARBA00001678"/>
    </source>
</evidence>
<dbReference type="SUPFAM" id="SSF51445">
    <property type="entry name" value="(Trans)glycosidases"/>
    <property type="match status" value="1"/>
</dbReference>
<protein>
    <recommendedName>
        <fullName evidence="4">mannan endo-1,4-beta-mannosidase</fullName>
        <ecNumber evidence="4">3.2.1.78</ecNumber>
    </recommendedName>
</protein>
<dbReference type="Pfam" id="PF26410">
    <property type="entry name" value="GH5_mannosidase"/>
    <property type="match status" value="1"/>
</dbReference>
<evidence type="ECO:0000256" key="3">
    <source>
        <dbReference type="ARBA" id="ARBA00005641"/>
    </source>
</evidence>
<evidence type="ECO:0000313" key="11">
    <source>
        <dbReference type="EMBL" id="JAT76073.1"/>
    </source>
</evidence>
<comment type="similarity">
    <text evidence="3">Belongs to the glycosyl hydrolase 5 (cellulase A) family.</text>
</comment>
<evidence type="ECO:0000256" key="6">
    <source>
        <dbReference type="ARBA" id="ARBA00022729"/>
    </source>
</evidence>
<keyword evidence="6" id="KW-0732">Signal</keyword>
<dbReference type="InterPro" id="IPR017853">
    <property type="entry name" value="GH"/>
</dbReference>
<accession>A0A1D2AAV7</accession>
<reference evidence="11" key="1">
    <citation type="submission" date="2015-08" db="EMBL/GenBank/DDBJ databases">
        <authorList>
            <person name="Babu N.S."/>
            <person name="Beckwith C.J."/>
            <person name="Beseler K.G."/>
            <person name="Brison A."/>
            <person name="Carone J.V."/>
            <person name="Caskin T.P."/>
            <person name="Diamond M."/>
            <person name="Durham M.E."/>
            <person name="Foxe J.M."/>
            <person name="Go M."/>
            <person name="Henderson B.A."/>
            <person name="Jones I.B."/>
            <person name="McGettigan J.A."/>
            <person name="Micheletti S.J."/>
            <person name="Nasrallah M.E."/>
            <person name="Ortiz D."/>
            <person name="Piller C.R."/>
            <person name="Privatt S.R."/>
            <person name="Schneider S.L."/>
            <person name="Sharp S."/>
            <person name="Smith T.C."/>
            <person name="Stanton J.D."/>
            <person name="Ullery H.E."/>
            <person name="Wilson R.J."/>
            <person name="Serrano M.G."/>
            <person name="Buck G."/>
            <person name="Lee V."/>
            <person name="Wang Y."/>
            <person name="Carvalho R."/>
            <person name="Voegtly L."/>
            <person name="Shi R."/>
            <person name="Duckworth R."/>
            <person name="Johnson A."/>
            <person name="Loviza R."/>
            <person name="Walstead R."/>
            <person name="Shah Z."/>
            <person name="Kiflezghi M."/>
            <person name="Wade K."/>
            <person name="Ball S.L."/>
            <person name="Bradley K.W."/>
            <person name="Asai D.J."/>
            <person name="Bowman C.A."/>
            <person name="Russell D.A."/>
            <person name="Pope W.H."/>
            <person name="Jacobs-Sera D."/>
            <person name="Hendrix R.W."/>
            <person name="Hatfull G.F."/>
        </authorList>
    </citation>
    <scope>NUCLEOTIDE SEQUENCE</scope>
</reference>
<evidence type="ECO:0000256" key="9">
    <source>
        <dbReference type="SAM" id="MobiDB-lite"/>
    </source>
</evidence>
<evidence type="ECO:0000256" key="8">
    <source>
        <dbReference type="ARBA" id="ARBA00023295"/>
    </source>
</evidence>
<dbReference type="GO" id="GO:0000272">
    <property type="term" value="P:polysaccharide catabolic process"/>
    <property type="evidence" value="ECO:0007669"/>
    <property type="project" value="InterPro"/>
</dbReference>
<dbReference type="GO" id="GO:0005576">
    <property type="term" value="C:extracellular region"/>
    <property type="evidence" value="ECO:0007669"/>
    <property type="project" value="UniProtKB-SubCell"/>
</dbReference>
<dbReference type="PANTHER" id="PTHR31451:SF39">
    <property type="entry name" value="MANNAN ENDO-1,4-BETA-MANNOSIDASE 1"/>
    <property type="match status" value="1"/>
</dbReference>
<dbReference type="Gene3D" id="3.20.20.80">
    <property type="entry name" value="Glycosidases"/>
    <property type="match status" value="1"/>
</dbReference>
<evidence type="ECO:0000259" key="10">
    <source>
        <dbReference type="Pfam" id="PF26410"/>
    </source>
</evidence>
<keyword evidence="7" id="KW-0378">Hydrolase</keyword>
<dbReference type="InterPro" id="IPR045053">
    <property type="entry name" value="MAN-like"/>
</dbReference>
<comment type="subcellular location">
    <subcellularLocation>
        <location evidence="2">Secreted</location>
    </subcellularLocation>
</comment>
<keyword evidence="5" id="KW-0964">Secreted</keyword>
<feature type="compositionally biased region" description="Low complexity" evidence="9">
    <location>
        <begin position="474"/>
        <end position="491"/>
    </location>
</feature>
<organism evidence="11">
    <name type="scientific">Auxenochlorella protothecoides</name>
    <name type="common">Green microalga</name>
    <name type="synonym">Chlorella protothecoides</name>
    <dbReference type="NCBI Taxonomy" id="3075"/>
    <lineage>
        <taxon>Eukaryota</taxon>
        <taxon>Viridiplantae</taxon>
        <taxon>Chlorophyta</taxon>
        <taxon>core chlorophytes</taxon>
        <taxon>Trebouxiophyceae</taxon>
        <taxon>Chlorellales</taxon>
        <taxon>Chlorellaceae</taxon>
        <taxon>Auxenochlorella</taxon>
    </lineage>
</organism>
<comment type="catalytic activity">
    <reaction evidence="1">
        <text>Random hydrolysis of (1-&gt;4)-beta-D-mannosidic linkages in mannans, galactomannans and glucomannans.</text>
        <dbReference type="EC" id="3.2.1.78"/>
    </reaction>
</comment>
<evidence type="ECO:0000256" key="7">
    <source>
        <dbReference type="ARBA" id="ARBA00022801"/>
    </source>
</evidence>
<feature type="non-terminal residue" evidence="11">
    <location>
        <position position="1"/>
    </location>
</feature>
<evidence type="ECO:0000256" key="5">
    <source>
        <dbReference type="ARBA" id="ARBA00022525"/>
    </source>
</evidence>
<dbReference type="GO" id="GO:0016985">
    <property type="term" value="F:mannan endo-1,4-beta-mannosidase activity"/>
    <property type="evidence" value="ECO:0007669"/>
    <property type="project" value="UniProtKB-EC"/>
</dbReference>
<feature type="domain" description="Glycoside hydrolase family 5" evidence="10">
    <location>
        <begin position="81"/>
        <end position="429"/>
    </location>
</feature>
<keyword evidence="8" id="KW-0326">Glycosidase</keyword>
<feature type="region of interest" description="Disordered" evidence="9">
    <location>
        <begin position="474"/>
        <end position="498"/>
    </location>
</feature>
<gene>
    <name evidence="11" type="ORF">g.48149</name>
</gene>
<dbReference type="AlphaFoldDB" id="A0A1D2AAV7"/>
<name>A0A1D2AAV7_AUXPR</name>
<dbReference type="PANTHER" id="PTHR31451">
    <property type="match status" value="1"/>
</dbReference>
<sequence>VLQSAPAVVCVEGSRQLPTGCSPRLRLPTPTRRSLPQLRHYFPICFEVPCQLYCDVMTARCCMALAAIMGMMGLMMQPAAAFISISDGKFVDEECREFTWVGANTWRMLEAQAGLGGTDGKAVENLMQQAAALNITVLRVFATGVTPELPLQLEPGKYNQVALEALDGVMAAAADNDIRVTLVLARNWDGPDNKAAYASWNGLESPDDFFTSPAAQKGFQEHMQFMAERVNSVNGRVYKEDPAIFSWNLMNEPRYFDNNTACQSQTGTCTNAMQTWIEVSAAALKAADPNHLVAIGSEGFWGTNSPKLDQNPSNGDWAAQTGQNFVENTQAKGIDYAAIHVWPDNWNVPTSYLTEWVTQHMEDARTLGVPLVVEEFGKNVTGHTEQELAKARNPVFQAIFDLLEESIANDDVLKGAQYWMWDPLLVNERSEGWADLNQDQVLPTESTMTDIIAPAAANAAMNKPVVRGCTPKVAPTAPTAAPSDAAATSTAGRKLMMA</sequence>
<evidence type="ECO:0000256" key="4">
    <source>
        <dbReference type="ARBA" id="ARBA00012706"/>
    </source>
</evidence>
<proteinExistence type="inferred from homology"/>
<dbReference type="InterPro" id="IPR001547">
    <property type="entry name" value="Glyco_hydro_5"/>
</dbReference>
<evidence type="ECO:0000256" key="2">
    <source>
        <dbReference type="ARBA" id="ARBA00004613"/>
    </source>
</evidence>
<dbReference type="EC" id="3.2.1.78" evidence="4"/>